<name>A0AAW6H9V3_BACUN</name>
<sequence length="89" mass="10159">ALRDIATRQVEYILGYNPFAMSTVYGDGYDYPPLYGAYAGDVVGAVPVGIETFENEDEPYFPMQNNCTYKEIWTHTTARLMWCVAELFK</sequence>
<evidence type="ECO:0000313" key="1">
    <source>
        <dbReference type="EMBL" id="MDC1903099.1"/>
    </source>
</evidence>
<dbReference type="EMBL" id="JAQNSI010000583">
    <property type="protein sequence ID" value="MDC1903099.1"/>
    <property type="molecule type" value="Genomic_DNA"/>
</dbReference>
<dbReference type="GO" id="GO:0005975">
    <property type="term" value="P:carbohydrate metabolic process"/>
    <property type="evidence" value="ECO:0007669"/>
    <property type="project" value="InterPro"/>
</dbReference>
<reference evidence="1" key="1">
    <citation type="submission" date="2022-10" db="EMBL/GenBank/DDBJ databases">
        <title>Human gut microbiome strain richness.</title>
        <authorList>
            <person name="Chen-Liaw A."/>
        </authorList>
    </citation>
    <scope>NUCLEOTIDE SEQUENCE</scope>
    <source>
        <strain evidence="1">1001713st1_F9_1001713B170221_170320</strain>
    </source>
</reference>
<accession>A0AAW6H9V3</accession>
<proteinExistence type="predicted"/>
<dbReference type="Gene3D" id="1.50.10.10">
    <property type="match status" value="1"/>
</dbReference>
<evidence type="ECO:0000313" key="2">
    <source>
        <dbReference type="Proteomes" id="UP001222603"/>
    </source>
</evidence>
<dbReference type="AlphaFoldDB" id="A0AAW6H9V3"/>
<dbReference type="SUPFAM" id="SSF48208">
    <property type="entry name" value="Six-hairpin glycosidases"/>
    <property type="match status" value="1"/>
</dbReference>
<dbReference type="Proteomes" id="UP001222603">
    <property type="component" value="Unassembled WGS sequence"/>
</dbReference>
<feature type="non-terminal residue" evidence="1">
    <location>
        <position position="1"/>
    </location>
</feature>
<organism evidence="1 2">
    <name type="scientific">Bacteroides uniformis</name>
    <dbReference type="NCBI Taxonomy" id="820"/>
    <lineage>
        <taxon>Bacteria</taxon>
        <taxon>Pseudomonadati</taxon>
        <taxon>Bacteroidota</taxon>
        <taxon>Bacteroidia</taxon>
        <taxon>Bacteroidales</taxon>
        <taxon>Bacteroidaceae</taxon>
        <taxon>Bacteroides</taxon>
    </lineage>
</organism>
<gene>
    <name evidence="1" type="ORF">POZ10_21020</name>
</gene>
<keyword evidence="1" id="KW-0378">Hydrolase</keyword>
<dbReference type="GO" id="GO:0016787">
    <property type="term" value="F:hydrolase activity"/>
    <property type="evidence" value="ECO:0007669"/>
    <property type="project" value="UniProtKB-KW"/>
</dbReference>
<dbReference type="InterPro" id="IPR008928">
    <property type="entry name" value="6-hairpin_glycosidase_sf"/>
</dbReference>
<comment type="caution">
    <text evidence="1">The sequence shown here is derived from an EMBL/GenBank/DDBJ whole genome shotgun (WGS) entry which is preliminary data.</text>
</comment>
<dbReference type="InterPro" id="IPR012341">
    <property type="entry name" value="6hp_glycosidase-like_sf"/>
</dbReference>
<protein>
    <submittedName>
        <fullName evidence="1">Glycoside hydrolase, family 9 protein</fullName>
    </submittedName>
</protein>